<evidence type="ECO:0000256" key="8">
    <source>
        <dbReference type="ARBA" id="ARBA00022692"/>
    </source>
</evidence>
<comment type="similarity">
    <text evidence="5">Belongs to the STT3 family.</text>
</comment>
<dbReference type="GO" id="GO:0004576">
    <property type="term" value="F:oligosaccharyl transferase activity"/>
    <property type="evidence" value="ECO:0007669"/>
    <property type="project" value="InterPro"/>
</dbReference>
<name>A0A6S6TCZ7_9BACT</name>
<feature type="transmembrane region" description="Helical" evidence="14">
    <location>
        <begin position="147"/>
        <end position="165"/>
    </location>
</feature>
<comment type="cofactor">
    <cofactor evidence="1">
        <name>Mn(2+)</name>
        <dbReference type="ChEBI" id="CHEBI:29035"/>
    </cofactor>
</comment>
<evidence type="ECO:0000313" key="17">
    <source>
        <dbReference type="EMBL" id="CAA6816117.1"/>
    </source>
</evidence>
<dbReference type="Gene3D" id="3.40.1380.40">
    <property type="match status" value="1"/>
</dbReference>
<feature type="domain" description="STT3/PglB/AglB core" evidence="16">
    <location>
        <begin position="465"/>
        <end position="591"/>
    </location>
</feature>
<evidence type="ECO:0000256" key="9">
    <source>
        <dbReference type="ARBA" id="ARBA00022723"/>
    </source>
</evidence>
<feature type="transmembrane region" description="Helical" evidence="14">
    <location>
        <begin position="122"/>
        <end position="140"/>
    </location>
</feature>
<dbReference type="PANTHER" id="PTHR13872">
    <property type="entry name" value="DOLICHYL-DIPHOSPHOOLIGOSACCHARIDE--PROTEIN GLYCOSYLTRANSFERASE SUBUNIT"/>
    <property type="match status" value="1"/>
</dbReference>
<feature type="transmembrane region" description="Helical" evidence="14">
    <location>
        <begin position="207"/>
        <end position="236"/>
    </location>
</feature>
<evidence type="ECO:0000256" key="1">
    <source>
        <dbReference type="ARBA" id="ARBA00001936"/>
    </source>
</evidence>
<evidence type="ECO:0000259" key="15">
    <source>
        <dbReference type="Pfam" id="PF02516"/>
    </source>
</evidence>
<evidence type="ECO:0000259" key="16">
    <source>
        <dbReference type="Pfam" id="PF21436"/>
    </source>
</evidence>
<evidence type="ECO:0000256" key="13">
    <source>
        <dbReference type="ARBA" id="ARBA00023211"/>
    </source>
</evidence>
<evidence type="ECO:0000256" key="7">
    <source>
        <dbReference type="ARBA" id="ARBA00022679"/>
    </source>
</evidence>
<feature type="transmembrane region" description="Helical" evidence="14">
    <location>
        <begin position="284"/>
        <end position="310"/>
    </location>
</feature>
<comment type="subcellular location">
    <subcellularLocation>
        <location evidence="3">Endomembrane system</location>
        <topology evidence="3">Multi-pass membrane protein</topology>
    </subcellularLocation>
</comment>
<dbReference type="AlphaFoldDB" id="A0A6S6TCZ7"/>
<sequence>MNYYKCLEVSTLKKYQGDSLQQNKITFPFTIGLIALAYMFSVGIRFIWVYYFASDYPSFLWNNEIMITTNDGYYFANGVKAMLEGTLDLLNPRELQSLNASLGLSYITYALAKFTPLSLETVILYMPAFVSSLIVVPIILICRLFNLTLVGFFAALLGAITHSYYNRTMVGYYDSDMFALLFPFVILYFIFALLVKQKSIYALWAGIAIAIFPLFYAQGLTVTFATLCLYLGYVLWKFRDDSTMHKSAVLLFVSIVKFSILIKIPVLILLYLGMNRVKLDKRLWVYIGVIVAVVAAISTGLFMNIINYLLSYTGQGTSSSEGLNFFQVNQTVREASGISMDYLAQRISGHPIILITSILGYILLLINHKKFIVSLPLFGLGLFALFGGLRFTVYAVPLAAISFVYISYIISEFFIKNNYKYIVVAICTALAIWPNINHILNYKTTPVFSIQEVQSLEKLKKISNRGDYTLTWWDYGYPIWFYSNTHTLIDGAKHNQDNFIISKVLSTDSQAQAVNLSRVAVEAYVKDHKIAANTIFEQAKKDDLDSNEFLKSLKSSDYKLPIKTRDIYLYLPYRMLNIFPTVNVFSNLDLEDGTIYQRPFLYRSNRYTDDNKFIYFQGKQLFIDKELGNLHLGNKKLPLHKMIVIGYEKNKMFKKENILNSYGNISVIYLSHRNTFIIADNKMMNSVFFKLFIFEEYDKNLFEPVITNHSVKVYKLKK</sequence>
<keyword evidence="12 14" id="KW-0472">Membrane</keyword>
<feature type="transmembrane region" description="Helical" evidence="14">
    <location>
        <begin position="395"/>
        <end position="414"/>
    </location>
</feature>
<keyword evidence="8 14" id="KW-0812">Transmembrane</keyword>
<evidence type="ECO:0000256" key="11">
    <source>
        <dbReference type="ARBA" id="ARBA00022989"/>
    </source>
</evidence>
<accession>A0A6S6TCZ7</accession>
<dbReference type="InterPro" id="IPR003674">
    <property type="entry name" value="Oligo_trans_STT3"/>
</dbReference>
<feature type="transmembrane region" description="Helical" evidence="14">
    <location>
        <begin position="371"/>
        <end position="389"/>
    </location>
</feature>
<feature type="transmembrane region" description="Helical" evidence="14">
    <location>
        <begin position="347"/>
        <end position="364"/>
    </location>
</feature>
<evidence type="ECO:0000256" key="2">
    <source>
        <dbReference type="ARBA" id="ARBA00001946"/>
    </source>
</evidence>
<evidence type="ECO:0000256" key="5">
    <source>
        <dbReference type="ARBA" id="ARBA00010810"/>
    </source>
</evidence>
<proteinExistence type="inferred from homology"/>
<keyword evidence="7 17" id="KW-0808">Transferase</keyword>
<evidence type="ECO:0000256" key="4">
    <source>
        <dbReference type="ARBA" id="ARBA00004922"/>
    </source>
</evidence>
<dbReference type="Pfam" id="PF02516">
    <property type="entry name" value="STT3"/>
    <property type="match status" value="1"/>
</dbReference>
<keyword evidence="6 17" id="KW-0328">Glycosyltransferase</keyword>
<keyword evidence="13" id="KW-0464">Manganese</keyword>
<evidence type="ECO:0000256" key="14">
    <source>
        <dbReference type="SAM" id="Phobius"/>
    </source>
</evidence>
<feature type="transmembrane region" description="Helical" evidence="14">
    <location>
        <begin position="29"/>
        <end position="53"/>
    </location>
</feature>
<feature type="domain" description="Oligosaccharyl transferase STT3 N-terminal" evidence="15">
    <location>
        <begin position="102"/>
        <end position="427"/>
    </location>
</feature>
<feature type="transmembrane region" description="Helical" evidence="14">
    <location>
        <begin position="421"/>
        <end position="440"/>
    </location>
</feature>
<keyword evidence="11 14" id="KW-1133">Transmembrane helix</keyword>
<evidence type="ECO:0000256" key="10">
    <source>
        <dbReference type="ARBA" id="ARBA00022842"/>
    </source>
</evidence>
<evidence type="ECO:0000256" key="12">
    <source>
        <dbReference type="ARBA" id="ARBA00023136"/>
    </source>
</evidence>
<dbReference type="Pfam" id="PF21436">
    <property type="entry name" value="STT3-PglB_core"/>
    <property type="match status" value="1"/>
</dbReference>
<dbReference type="EMBL" id="CACVAW010000068">
    <property type="protein sequence ID" value="CAA6816117.1"/>
    <property type="molecule type" value="Genomic_DNA"/>
</dbReference>
<feature type="transmembrane region" description="Helical" evidence="14">
    <location>
        <begin position="177"/>
        <end position="195"/>
    </location>
</feature>
<evidence type="ECO:0000256" key="6">
    <source>
        <dbReference type="ARBA" id="ARBA00022676"/>
    </source>
</evidence>
<reference evidence="17" key="1">
    <citation type="submission" date="2020-01" db="EMBL/GenBank/DDBJ databases">
        <authorList>
            <person name="Meier V. D."/>
            <person name="Meier V D."/>
        </authorList>
    </citation>
    <scope>NUCLEOTIDE SEQUENCE</scope>
    <source>
        <strain evidence="17">HLG_WM_MAG_12</strain>
    </source>
</reference>
<keyword evidence="9" id="KW-0479">Metal-binding</keyword>
<dbReference type="GO" id="GO:0016020">
    <property type="term" value="C:membrane"/>
    <property type="evidence" value="ECO:0007669"/>
    <property type="project" value="InterPro"/>
</dbReference>
<feature type="transmembrane region" description="Helical" evidence="14">
    <location>
        <begin position="248"/>
        <end position="272"/>
    </location>
</feature>
<dbReference type="UniPathway" id="UPA00378"/>
<organism evidence="17">
    <name type="scientific">uncultured Campylobacterales bacterium</name>
    <dbReference type="NCBI Taxonomy" id="352960"/>
    <lineage>
        <taxon>Bacteria</taxon>
        <taxon>Pseudomonadati</taxon>
        <taxon>Campylobacterota</taxon>
        <taxon>Epsilonproteobacteria</taxon>
        <taxon>Campylobacterales</taxon>
        <taxon>environmental samples</taxon>
    </lineage>
</organism>
<comment type="cofactor">
    <cofactor evidence="2">
        <name>Mg(2+)</name>
        <dbReference type="ChEBI" id="CHEBI:18420"/>
    </cofactor>
</comment>
<gene>
    <name evidence="17" type="ORF">HELGO_WM9492</name>
</gene>
<evidence type="ECO:0000256" key="3">
    <source>
        <dbReference type="ARBA" id="ARBA00004127"/>
    </source>
</evidence>
<keyword evidence="10" id="KW-0460">Magnesium</keyword>
<dbReference type="GO" id="GO:0012505">
    <property type="term" value="C:endomembrane system"/>
    <property type="evidence" value="ECO:0007669"/>
    <property type="project" value="UniProtKB-SubCell"/>
</dbReference>
<comment type="pathway">
    <text evidence="4">Protein modification; protein glycosylation.</text>
</comment>
<dbReference type="InterPro" id="IPR048307">
    <property type="entry name" value="STT3_N"/>
</dbReference>
<dbReference type="InterPro" id="IPR048999">
    <property type="entry name" value="STT3-PglB_core"/>
</dbReference>
<dbReference type="EC" id="2.4.1.119" evidence="17"/>
<dbReference type="PANTHER" id="PTHR13872:SF1">
    <property type="entry name" value="DOLICHYL-DIPHOSPHOOLIGOSACCHARIDE--PROTEIN GLYCOSYLTRANSFERASE SUBUNIT STT3B"/>
    <property type="match status" value="1"/>
</dbReference>
<dbReference type="GO" id="GO:0046872">
    <property type="term" value="F:metal ion binding"/>
    <property type="evidence" value="ECO:0007669"/>
    <property type="project" value="UniProtKB-KW"/>
</dbReference>
<protein>
    <submittedName>
        <fullName evidence="17">Oligosaccharyltransferase PglB (EC)</fullName>
        <ecNumber evidence="17">2.4.1.119</ecNumber>
    </submittedName>
</protein>